<dbReference type="EMBL" id="ADVG01000001">
    <property type="protein sequence ID" value="EFH88624.1"/>
    <property type="molecule type" value="Genomic_DNA"/>
</dbReference>
<proteinExistence type="predicted"/>
<sequence length="77" mass="8324">MRYAYLHETTRNRRAGGAEIAHVLVREGADENVPQGNASAAYFTTFATAILPFGVVGCCQSALKPSPRMWASLCIHA</sequence>
<organism evidence="1 2">
    <name type="scientific">Ktedonobacter racemifer DSM 44963</name>
    <dbReference type="NCBI Taxonomy" id="485913"/>
    <lineage>
        <taxon>Bacteria</taxon>
        <taxon>Bacillati</taxon>
        <taxon>Chloroflexota</taxon>
        <taxon>Ktedonobacteria</taxon>
        <taxon>Ktedonobacterales</taxon>
        <taxon>Ktedonobacteraceae</taxon>
        <taxon>Ktedonobacter</taxon>
    </lineage>
</organism>
<reference evidence="1 2" key="1">
    <citation type="journal article" date="2011" name="Stand. Genomic Sci.">
        <title>Non-contiguous finished genome sequence and contextual data of the filamentous soil bacterium Ktedonobacter racemifer type strain (SOSP1-21).</title>
        <authorList>
            <person name="Chang Y.J."/>
            <person name="Land M."/>
            <person name="Hauser L."/>
            <person name="Chertkov O."/>
            <person name="Del Rio T.G."/>
            <person name="Nolan M."/>
            <person name="Copeland A."/>
            <person name="Tice H."/>
            <person name="Cheng J.F."/>
            <person name="Lucas S."/>
            <person name="Han C."/>
            <person name="Goodwin L."/>
            <person name="Pitluck S."/>
            <person name="Ivanova N."/>
            <person name="Ovchinikova G."/>
            <person name="Pati A."/>
            <person name="Chen A."/>
            <person name="Palaniappan K."/>
            <person name="Mavromatis K."/>
            <person name="Liolios K."/>
            <person name="Brettin T."/>
            <person name="Fiebig A."/>
            <person name="Rohde M."/>
            <person name="Abt B."/>
            <person name="Goker M."/>
            <person name="Detter J.C."/>
            <person name="Woyke T."/>
            <person name="Bristow J."/>
            <person name="Eisen J.A."/>
            <person name="Markowitz V."/>
            <person name="Hugenholtz P."/>
            <person name="Kyrpides N.C."/>
            <person name="Klenk H.P."/>
            <person name="Lapidus A."/>
        </authorList>
    </citation>
    <scope>NUCLEOTIDE SEQUENCE [LARGE SCALE GENOMIC DNA]</scope>
    <source>
        <strain evidence="2">DSM 44963</strain>
    </source>
</reference>
<gene>
    <name evidence="1" type="ORF">Krac_10102</name>
</gene>
<protein>
    <submittedName>
        <fullName evidence="1">Uncharacterized protein</fullName>
    </submittedName>
</protein>
<dbReference type="Proteomes" id="UP000004508">
    <property type="component" value="Unassembled WGS sequence"/>
</dbReference>
<comment type="caution">
    <text evidence="1">The sequence shown here is derived from an EMBL/GenBank/DDBJ whole genome shotgun (WGS) entry which is preliminary data.</text>
</comment>
<evidence type="ECO:0000313" key="2">
    <source>
        <dbReference type="Proteomes" id="UP000004508"/>
    </source>
</evidence>
<evidence type="ECO:0000313" key="1">
    <source>
        <dbReference type="EMBL" id="EFH88624.1"/>
    </source>
</evidence>
<accession>D6TFE4</accession>
<keyword evidence="2" id="KW-1185">Reference proteome</keyword>
<dbReference type="AlphaFoldDB" id="D6TFE4"/>
<dbReference type="InParanoid" id="D6TFE4"/>
<name>D6TFE4_KTERA</name>